<evidence type="ECO:0008006" key="4">
    <source>
        <dbReference type="Google" id="ProtNLM"/>
    </source>
</evidence>
<dbReference type="EMBL" id="LCFP01000003">
    <property type="protein sequence ID" value="KKS98088.1"/>
    <property type="molecule type" value="Genomic_DNA"/>
</dbReference>
<dbReference type="InterPro" id="IPR004155">
    <property type="entry name" value="PBS_lyase_HEAT"/>
</dbReference>
<protein>
    <recommendedName>
        <fullName evidence="4">HEAT repeat domain-containing protein</fullName>
    </recommendedName>
</protein>
<keyword evidence="1" id="KW-0812">Transmembrane</keyword>
<evidence type="ECO:0000313" key="2">
    <source>
        <dbReference type="EMBL" id="KKS98088.1"/>
    </source>
</evidence>
<comment type="caution">
    <text evidence="2">The sequence shown here is derived from an EMBL/GenBank/DDBJ whole genome shotgun (WGS) entry which is preliminary data.</text>
</comment>
<keyword evidence="1" id="KW-0472">Membrane</keyword>
<organism evidence="2 3">
    <name type="scientific">Candidatus Gottesmanbacteria bacterium GW2011_GWA2_43_14</name>
    <dbReference type="NCBI Taxonomy" id="1618443"/>
    <lineage>
        <taxon>Bacteria</taxon>
        <taxon>Candidatus Gottesmaniibacteriota</taxon>
    </lineage>
</organism>
<accession>A0A0G1GH21</accession>
<evidence type="ECO:0000256" key="1">
    <source>
        <dbReference type="SAM" id="Phobius"/>
    </source>
</evidence>
<dbReference type="Proteomes" id="UP000034894">
    <property type="component" value="Unassembled WGS sequence"/>
</dbReference>
<dbReference type="InterPro" id="IPR011989">
    <property type="entry name" value="ARM-like"/>
</dbReference>
<keyword evidence="1" id="KW-1133">Transmembrane helix</keyword>
<dbReference type="AlphaFoldDB" id="A0A0G1GH21"/>
<reference evidence="2 3" key="1">
    <citation type="journal article" date="2015" name="Nature">
        <title>rRNA introns, odd ribosomes, and small enigmatic genomes across a large radiation of phyla.</title>
        <authorList>
            <person name="Brown C.T."/>
            <person name="Hug L.A."/>
            <person name="Thomas B.C."/>
            <person name="Sharon I."/>
            <person name="Castelle C.J."/>
            <person name="Singh A."/>
            <person name="Wilkins M.J."/>
            <person name="Williams K.H."/>
            <person name="Banfield J.F."/>
        </authorList>
    </citation>
    <scope>NUCLEOTIDE SEQUENCE [LARGE SCALE GENOMIC DNA]</scope>
</reference>
<sequence length="145" mass="16547">MFFHTKEKIMKIKTAKVKLFYAVVAGISVFLLFFFIGSIWIGYGVHRQCQDAKREYGGDCVGALIARLEDEHNGFRARNQVIWALGQIGDMRALPILQSFYTGNIPDKEPLDGTISQYELKKAINLTSGGTNISAFIWRFFFREK</sequence>
<dbReference type="Pfam" id="PF03130">
    <property type="entry name" value="HEAT_PBS"/>
    <property type="match status" value="1"/>
</dbReference>
<proteinExistence type="predicted"/>
<gene>
    <name evidence="2" type="ORF">UV73_C0003G0030</name>
</gene>
<evidence type="ECO:0000313" key="3">
    <source>
        <dbReference type="Proteomes" id="UP000034894"/>
    </source>
</evidence>
<dbReference type="Gene3D" id="1.25.10.10">
    <property type="entry name" value="Leucine-rich Repeat Variant"/>
    <property type="match status" value="1"/>
</dbReference>
<name>A0A0G1GH21_9BACT</name>
<feature type="transmembrane region" description="Helical" evidence="1">
    <location>
        <begin position="20"/>
        <end position="43"/>
    </location>
</feature>